<gene>
    <name evidence="2" type="ORF">HK105_201275</name>
</gene>
<name>A0ABR4NHR7_9FUNG</name>
<dbReference type="Gene3D" id="1.25.40.20">
    <property type="entry name" value="Ankyrin repeat-containing domain"/>
    <property type="match status" value="1"/>
</dbReference>
<dbReference type="InterPro" id="IPR036770">
    <property type="entry name" value="Ankyrin_rpt-contain_sf"/>
</dbReference>
<dbReference type="PANTHER" id="PTHR46586">
    <property type="entry name" value="ANKYRIN REPEAT-CONTAINING PROTEIN"/>
    <property type="match status" value="1"/>
</dbReference>
<evidence type="ECO:0000313" key="3">
    <source>
        <dbReference type="Proteomes" id="UP001527925"/>
    </source>
</evidence>
<dbReference type="PANTHER" id="PTHR46586:SF3">
    <property type="entry name" value="ANKYRIN REPEAT-CONTAINING PROTEIN"/>
    <property type="match status" value="1"/>
</dbReference>
<dbReference type="InterPro" id="IPR052050">
    <property type="entry name" value="SecEffector_AnkRepeat"/>
</dbReference>
<dbReference type="SUPFAM" id="SSF140860">
    <property type="entry name" value="Pseudo ankyrin repeat-like"/>
    <property type="match status" value="1"/>
</dbReference>
<reference evidence="2 3" key="1">
    <citation type="submission" date="2023-09" db="EMBL/GenBank/DDBJ databases">
        <title>Pangenome analysis of Batrachochytrium dendrobatidis and related Chytrids.</title>
        <authorList>
            <person name="Yacoub M.N."/>
            <person name="Stajich J.E."/>
            <person name="James T.Y."/>
        </authorList>
    </citation>
    <scope>NUCLEOTIDE SEQUENCE [LARGE SCALE GENOMIC DNA]</scope>
    <source>
        <strain evidence="2 3">JEL0888</strain>
    </source>
</reference>
<feature type="region of interest" description="Disordered" evidence="1">
    <location>
        <begin position="1"/>
        <end position="23"/>
    </location>
</feature>
<keyword evidence="3" id="KW-1185">Reference proteome</keyword>
<organism evidence="2 3">
    <name type="scientific">Polyrhizophydium stewartii</name>
    <dbReference type="NCBI Taxonomy" id="2732419"/>
    <lineage>
        <taxon>Eukaryota</taxon>
        <taxon>Fungi</taxon>
        <taxon>Fungi incertae sedis</taxon>
        <taxon>Chytridiomycota</taxon>
        <taxon>Chytridiomycota incertae sedis</taxon>
        <taxon>Chytridiomycetes</taxon>
        <taxon>Rhizophydiales</taxon>
        <taxon>Rhizophydiales incertae sedis</taxon>
        <taxon>Polyrhizophydium</taxon>
    </lineage>
</organism>
<evidence type="ECO:0008006" key="4">
    <source>
        <dbReference type="Google" id="ProtNLM"/>
    </source>
</evidence>
<sequence>MPRANDRDNPVVPHPRPGGRPSASLLRGASHWDRLTDELRDLVLSFVAPTLMWFLSRGSLVRAEINSLRRETCGRLWVEVLECDWQGDLRLLPPIERTSPCLLCVASRAMLERIRASGIDVPAETAQRIAVRRGWTEMLNAKHPESLAEAAALEGAVHVLKDLVDVRQVAAVTPWHVECAAEAGQLGALKWMRGRTEWPPWIADAAARSGNLDLAAWLHNAGIGVWTSRTMDFAVKTGHARIVKWLAANRREGCSTAAFKHAFSAGRIDLLTFLCARYPAVYAETGDDAFGFAAHLSSLEWARNYRPHMTPETDLPTLLGAHGVAALVWLLENTDMHLTPDVLRQAIVCNAAGAVEWLVAKKGMSIAANALQVESLERSTDALAVLIRHDRRWVAILAAKVAASRSTTLAEWLHVRFPDSISQGTLDAAARCDNAVMVEFLLGLDGVVWDVERALDVAKQARARDVVGLLSARISKGRRRRGKN</sequence>
<proteinExistence type="predicted"/>
<dbReference type="EMBL" id="JADGIZ020000004">
    <property type="protein sequence ID" value="KAL2919005.1"/>
    <property type="molecule type" value="Genomic_DNA"/>
</dbReference>
<dbReference type="Proteomes" id="UP001527925">
    <property type="component" value="Unassembled WGS sequence"/>
</dbReference>
<accession>A0ABR4NHR7</accession>
<comment type="caution">
    <text evidence="2">The sequence shown here is derived from an EMBL/GenBank/DDBJ whole genome shotgun (WGS) entry which is preliminary data.</text>
</comment>
<evidence type="ECO:0000313" key="2">
    <source>
        <dbReference type="EMBL" id="KAL2919005.1"/>
    </source>
</evidence>
<evidence type="ECO:0000256" key="1">
    <source>
        <dbReference type="SAM" id="MobiDB-lite"/>
    </source>
</evidence>
<protein>
    <recommendedName>
        <fullName evidence="4">Ankyrin repeat protein</fullName>
    </recommendedName>
</protein>